<dbReference type="Gene3D" id="2.10.260.10">
    <property type="match status" value="1"/>
</dbReference>
<proteinExistence type="predicted"/>
<name>A0A564ZI59_9BACT</name>
<sequence>MVKRLTKHGNSLALVIDRGVLDLLEIDADTPLSVTTDGKCLIVTPVRDPEREKLFRAALEEGNRKYGKMLKRLAD</sequence>
<dbReference type="EMBL" id="CABIKM010000018">
    <property type="protein sequence ID" value="VUZ84796.1"/>
    <property type="molecule type" value="Genomic_DNA"/>
</dbReference>
<evidence type="ECO:0000313" key="1">
    <source>
        <dbReference type="EMBL" id="VUZ84796.1"/>
    </source>
</evidence>
<protein>
    <submittedName>
        <fullName evidence="1">AbrB family transcriptional regulator</fullName>
    </submittedName>
</protein>
<dbReference type="SUPFAM" id="SSF89447">
    <property type="entry name" value="AbrB/MazE/MraZ-like"/>
    <property type="match status" value="1"/>
</dbReference>
<keyword evidence="2" id="KW-1185">Reference proteome</keyword>
<evidence type="ECO:0000313" key="2">
    <source>
        <dbReference type="Proteomes" id="UP000334340"/>
    </source>
</evidence>
<accession>A0A564ZI59</accession>
<dbReference type="AlphaFoldDB" id="A0A564ZI59"/>
<organism evidence="1 2">
    <name type="scientific">Candidatus Methylomirabilis lanthanidiphila</name>
    <dbReference type="NCBI Taxonomy" id="2211376"/>
    <lineage>
        <taxon>Bacteria</taxon>
        <taxon>Candidatus Methylomirabilota</taxon>
        <taxon>Candidatus Methylomirabilia</taxon>
        <taxon>Candidatus Methylomirabilales</taxon>
        <taxon>Candidatus Methylomirabilaceae</taxon>
        <taxon>Candidatus Methylomirabilis</taxon>
    </lineage>
</organism>
<dbReference type="Proteomes" id="UP000334340">
    <property type="component" value="Unassembled WGS sequence"/>
</dbReference>
<dbReference type="InterPro" id="IPR037914">
    <property type="entry name" value="SpoVT-AbrB_sf"/>
</dbReference>
<reference evidence="1 2" key="1">
    <citation type="submission" date="2019-07" db="EMBL/GenBank/DDBJ databases">
        <authorList>
            <person name="Cremers G."/>
        </authorList>
    </citation>
    <scope>NUCLEOTIDE SEQUENCE [LARGE SCALE GENOMIC DNA]</scope>
</reference>
<gene>
    <name evidence="1" type="ORF">MELA_01170</name>
</gene>